<comment type="caution">
    <text evidence="9">The sequence shown here is derived from an EMBL/GenBank/DDBJ whole genome shotgun (WGS) entry which is preliminary data.</text>
</comment>
<reference evidence="9 10" key="1">
    <citation type="submission" date="2023-03" db="EMBL/GenBank/DDBJ databases">
        <authorList>
            <person name="Shen W."/>
            <person name="Cai J."/>
        </authorList>
    </citation>
    <scope>NUCLEOTIDE SEQUENCE [LARGE SCALE GENOMIC DNA]</scope>
    <source>
        <strain evidence="9 10">Y59</strain>
    </source>
</reference>
<comment type="pathway">
    <text evidence="2">Lipid metabolism; fatty acid reduction for biolumincescence.</text>
</comment>
<keyword evidence="6" id="KW-0560">Oxidoreductase</keyword>
<proteinExistence type="inferred from homology"/>
<dbReference type="Pfam" id="PF05893">
    <property type="entry name" value="LuxC"/>
    <property type="match status" value="1"/>
</dbReference>
<dbReference type="InterPro" id="IPR016163">
    <property type="entry name" value="Ald_DH_C"/>
</dbReference>
<comment type="catalytic activity">
    <reaction evidence="8">
        <text>a long-chain fatty aldehyde + NADP(+) + CoA = a long-chain fatty acyl-CoA + NADPH + H(+)</text>
        <dbReference type="Rhea" id="RHEA:15437"/>
        <dbReference type="ChEBI" id="CHEBI:15378"/>
        <dbReference type="ChEBI" id="CHEBI:17176"/>
        <dbReference type="ChEBI" id="CHEBI:57287"/>
        <dbReference type="ChEBI" id="CHEBI:57783"/>
        <dbReference type="ChEBI" id="CHEBI:58349"/>
        <dbReference type="ChEBI" id="CHEBI:83139"/>
        <dbReference type="EC" id="1.2.1.50"/>
    </reaction>
</comment>
<evidence type="ECO:0000256" key="1">
    <source>
        <dbReference type="ARBA" id="ARBA00003277"/>
    </source>
</evidence>
<organism evidence="9 10">
    <name type="scientific">Enterococcus pseudoavium</name>
    <dbReference type="NCBI Taxonomy" id="44007"/>
    <lineage>
        <taxon>Bacteria</taxon>
        <taxon>Bacillati</taxon>
        <taxon>Bacillota</taxon>
        <taxon>Bacilli</taxon>
        <taxon>Lactobacillales</taxon>
        <taxon>Enterococcaceae</taxon>
        <taxon>Enterococcus</taxon>
    </lineage>
</organism>
<dbReference type="RefSeq" id="WP_311815111.1">
    <property type="nucleotide sequence ID" value="NZ_JARQAV010000004.1"/>
</dbReference>
<dbReference type="InterPro" id="IPR016161">
    <property type="entry name" value="Ald_DH/histidinol_DH"/>
</dbReference>
<dbReference type="SUPFAM" id="SSF53720">
    <property type="entry name" value="ALDH-like"/>
    <property type="match status" value="1"/>
</dbReference>
<evidence type="ECO:0000256" key="2">
    <source>
        <dbReference type="ARBA" id="ARBA00004908"/>
    </source>
</evidence>
<name>A0ABU3FE45_9ENTE</name>
<dbReference type="PANTHER" id="PTHR43845:SF1">
    <property type="entry name" value="BLR5969 PROTEIN"/>
    <property type="match status" value="1"/>
</dbReference>
<protein>
    <recommendedName>
        <fullName evidence="4">long-chain-fatty-acyl-CoA reductase</fullName>
        <ecNumber evidence="4">1.2.1.50</ecNumber>
    </recommendedName>
</protein>
<evidence type="ECO:0000313" key="10">
    <source>
        <dbReference type="Proteomes" id="UP001269061"/>
    </source>
</evidence>
<comment type="function">
    <text evidence="1">LuxC is the fatty acid reductase enzyme responsible for synthesis of the aldehyde substrate for the luminescent reaction catalyzed by luciferase.</text>
</comment>
<dbReference type="Gene3D" id="3.40.50.12780">
    <property type="entry name" value="N-terminal domain of ligase-like"/>
    <property type="match status" value="1"/>
</dbReference>
<dbReference type="EC" id="1.2.1.50" evidence="4"/>
<evidence type="ECO:0000256" key="3">
    <source>
        <dbReference type="ARBA" id="ARBA00010915"/>
    </source>
</evidence>
<evidence type="ECO:0000256" key="4">
    <source>
        <dbReference type="ARBA" id="ARBA00013020"/>
    </source>
</evidence>
<comment type="similarity">
    <text evidence="3">Belongs to the LuxC family.</text>
</comment>
<keyword evidence="7" id="KW-0455">Luminescence</keyword>
<dbReference type="Gene3D" id="3.40.605.10">
    <property type="entry name" value="Aldehyde Dehydrogenase, Chain A, domain 1"/>
    <property type="match status" value="1"/>
</dbReference>
<accession>A0ABU3FE45</accession>
<keyword evidence="10" id="KW-1185">Reference proteome</keyword>
<gene>
    <name evidence="9" type="ORF">P7H46_00515</name>
</gene>
<evidence type="ECO:0000313" key="9">
    <source>
        <dbReference type="EMBL" id="MDT2769313.1"/>
    </source>
</evidence>
<dbReference type="InterPro" id="IPR042099">
    <property type="entry name" value="ANL_N_sf"/>
</dbReference>
<keyword evidence="5" id="KW-0521">NADP</keyword>
<dbReference type="InterPro" id="IPR016162">
    <property type="entry name" value="Ald_DH_N"/>
</dbReference>
<evidence type="ECO:0000256" key="8">
    <source>
        <dbReference type="ARBA" id="ARBA00049412"/>
    </source>
</evidence>
<evidence type="ECO:0000256" key="5">
    <source>
        <dbReference type="ARBA" id="ARBA00022857"/>
    </source>
</evidence>
<dbReference type="SUPFAM" id="SSF56801">
    <property type="entry name" value="Acetyl-CoA synthetase-like"/>
    <property type="match status" value="1"/>
</dbReference>
<evidence type="ECO:0000256" key="6">
    <source>
        <dbReference type="ARBA" id="ARBA00023002"/>
    </source>
</evidence>
<dbReference type="EMBL" id="JARQAZ010000001">
    <property type="protein sequence ID" value="MDT2769313.1"/>
    <property type="molecule type" value="Genomic_DNA"/>
</dbReference>
<dbReference type="InterPro" id="IPR008670">
    <property type="entry name" value="CoA_reduct_LuxC"/>
</dbReference>
<dbReference type="Gene3D" id="3.40.309.10">
    <property type="entry name" value="Aldehyde Dehydrogenase, Chain A, domain 2"/>
    <property type="match status" value="1"/>
</dbReference>
<dbReference type="PANTHER" id="PTHR43845">
    <property type="entry name" value="BLR5969 PROTEIN"/>
    <property type="match status" value="1"/>
</dbReference>
<evidence type="ECO:0000256" key="7">
    <source>
        <dbReference type="ARBA" id="ARBA00023223"/>
    </source>
</evidence>
<sequence>MWMYRGNCCNEDQLPELLAGLSQQVNADLALELPLRPILQALDQLGTRLLQDPLFLMKELANQGMSEEQIQAAKAETAAILDQRALTKKITRELGVLPGELERINEENSVLEGWLPKGVLGHVTSSNDPFIGFLSLVEGLITGNINLVKTSLNSSEIPLLLCQELVRIEPRLASRLYIFPLSSKNKTAMGQLFACCDTIAVWGSENAVKGVKELAPAGIEIVSWGHRISFAYFTPAGKNSEKLKHLAQEVCLNEQQACSAPQVVYYETQDQAELVAFAEELAASFAEILPRYPQMPLETAEQAEITTQIELAKLAELMGDQKVLVGENYRLLIKFDSQLEASPLYRTLLIKPLQREKIIPELRPFRQYLQTVGLSCAPHELAEISTRLYAVGVSKLTDPGKMLTGYIGEPHDGRYALAHYVKRVSLTNQELPTGLALLSEMQQPQKLTIDQAVLSKEAFVELAPQKEAGQLIIKSGGSSGKSVYAYHSYADAEETYRSAAHAMLAAGMNASDTVMNLFYGGELYGGFISMYEAVKSVGATQLPMQAVADLEFVSAEIIKQQANVLIGMPTYLNKLFSEEGERLKKYGGIQKVLYGGEQYDPQLQRHRETTLGISIHSITYGCNEIGTIGYACECCANSEHHLHPSKYLEILAMDKDEAVKPGEVGRLVLTPVNQEATSVKRYEIGDLGRMVLEPCGCGRQTPKFELLGRFGDQFKFATNLVNYQKFQQILATEYAYHGNLQLVVDYHGETERLRIITDQLLPDLSATLEKTYPEIAETLRGNSGLIENGAASQTRYQLSSSGKIRRVVDQRVER</sequence>
<dbReference type="Proteomes" id="UP001269061">
    <property type="component" value="Unassembled WGS sequence"/>
</dbReference>